<dbReference type="Proteomes" id="UP000756132">
    <property type="component" value="Chromosome 11"/>
</dbReference>
<dbReference type="OrthoDB" id="10463331at2759"/>
<dbReference type="InterPro" id="IPR038883">
    <property type="entry name" value="AN11006-like"/>
</dbReference>
<dbReference type="PANTHER" id="PTHR42085">
    <property type="entry name" value="F-BOX DOMAIN-CONTAINING PROTEIN"/>
    <property type="match status" value="1"/>
</dbReference>
<dbReference type="EMBL" id="CP090173">
    <property type="protein sequence ID" value="UJO23877.1"/>
    <property type="molecule type" value="Genomic_DNA"/>
</dbReference>
<accession>A0A9Q8UVH2</accession>
<dbReference type="AlphaFoldDB" id="A0A9Q8UVH2"/>
<reference evidence="2" key="1">
    <citation type="submission" date="2021-12" db="EMBL/GenBank/DDBJ databases">
        <authorList>
            <person name="Zaccaron A."/>
            <person name="Stergiopoulos I."/>
        </authorList>
    </citation>
    <scope>NUCLEOTIDE SEQUENCE</scope>
    <source>
        <strain evidence="2">Race5_Kim</strain>
    </source>
</reference>
<organism evidence="2 3">
    <name type="scientific">Passalora fulva</name>
    <name type="common">Tomato leaf mold</name>
    <name type="synonym">Cladosporium fulvum</name>
    <dbReference type="NCBI Taxonomy" id="5499"/>
    <lineage>
        <taxon>Eukaryota</taxon>
        <taxon>Fungi</taxon>
        <taxon>Dikarya</taxon>
        <taxon>Ascomycota</taxon>
        <taxon>Pezizomycotina</taxon>
        <taxon>Dothideomycetes</taxon>
        <taxon>Dothideomycetidae</taxon>
        <taxon>Mycosphaerellales</taxon>
        <taxon>Mycosphaerellaceae</taxon>
        <taxon>Fulvia</taxon>
    </lineage>
</organism>
<dbReference type="GeneID" id="71992638"/>
<proteinExistence type="predicted"/>
<name>A0A9Q8UVH2_PASFU</name>
<evidence type="ECO:0000313" key="2">
    <source>
        <dbReference type="EMBL" id="UJO23877.1"/>
    </source>
</evidence>
<dbReference type="KEGG" id="ffu:CLAFUR5_12760"/>
<keyword evidence="3" id="KW-1185">Reference proteome</keyword>
<protein>
    <submittedName>
        <fullName evidence="2">Uncharacterized protein</fullName>
    </submittedName>
</protein>
<dbReference type="RefSeq" id="XP_047768243.1">
    <property type="nucleotide sequence ID" value="XM_047911908.1"/>
</dbReference>
<evidence type="ECO:0000313" key="3">
    <source>
        <dbReference type="Proteomes" id="UP000756132"/>
    </source>
</evidence>
<feature type="region of interest" description="Disordered" evidence="1">
    <location>
        <begin position="593"/>
        <end position="628"/>
    </location>
</feature>
<evidence type="ECO:0000256" key="1">
    <source>
        <dbReference type="SAM" id="MobiDB-lite"/>
    </source>
</evidence>
<dbReference type="PANTHER" id="PTHR42085:SF8">
    <property type="entry name" value="F-BOX DOMAIN-CONTAINING PROTEIN"/>
    <property type="match status" value="1"/>
</dbReference>
<sequence length="628" mass="71019">MKLLQLPAELRAGILEECFVKGTDLTSKEVYVNEHFRCRQISRDTRRGLNTMATIRLVCQQFREDADEVFFRHYKVTRSIGALAPLERSWSSHMAGFVLSKLRYLSLQMLVGNSTMIVLRLELRKQADAWSCEWKHDVYHDLEKDDIVSEQRMIRSGLPFVASQLSLIGRGEGLCYDDIEALRVIMAKQCTVDLPDGPDTQSWYFDDYSARIGAAEMEADVRITNPEPSVESEHQEAPPSSNEVESFTVSNLVASPWRESSPRHVISPPTTESQQRTSFHMLELQGRTYLAPAQGCKSFDLDLATLDDHELIAKYNLERVRTSVVQKARRTIGGRCKSSARRIRGTAQVDCNSTMAAAQSNNKRDNEDKPTGFLDLPAEICNNIYHMAVPTGSTIMLRRRPTPISEHVKLKTLDVDWSSPVSRAIIKGIASLARSCRQVHNDLTPILYGSNTFEPYSIQDLDTFLTSIGDSRKLLRHIRVGSHVNDQAALKRIVARLTHAKGLKTFKMQNPRNMTDARCNAPEPAVFAERLRVLIQVRYERSGDAEAAAGAVDLYPRMWSQDAEHVAELQADAKKYTNDVRGEPMRLLEREEMDRTHRAKRSRARQLSARRQGLYSIMGPERGLGEGS</sequence>
<reference evidence="2" key="2">
    <citation type="journal article" date="2022" name="Microb. Genom.">
        <title>A chromosome-scale genome assembly of the tomato pathogen Cladosporium fulvum reveals a compartmentalized genome architecture and the presence of a dispensable chromosome.</title>
        <authorList>
            <person name="Zaccaron A.Z."/>
            <person name="Chen L.H."/>
            <person name="Samaras A."/>
            <person name="Stergiopoulos I."/>
        </authorList>
    </citation>
    <scope>NUCLEOTIDE SEQUENCE</scope>
    <source>
        <strain evidence="2">Race5_Kim</strain>
    </source>
</reference>
<gene>
    <name evidence="2" type="ORF">CLAFUR5_12760</name>
</gene>